<feature type="coiled-coil region" evidence="7">
    <location>
        <begin position="1184"/>
        <end position="1211"/>
    </location>
</feature>
<dbReference type="HOGENOM" id="CLU_003258_0_0_1"/>
<dbReference type="InterPro" id="IPR048884">
    <property type="entry name" value="Nup120_helical"/>
</dbReference>
<dbReference type="SUPFAM" id="SSF50952">
    <property type="entry name" value="Soluble quinoprotein glucose dehydrogenase"/>
    <property type="match status" value="1"/>
</dbReference>
<evidence type="ECO:0008006" key="13">
    <source>
        <dbReference type="Google" id="ProtNLM"/>
    </source>
</evidence>
<sequence length="1248" mass="140962">MLNLYTETTFQVTPATRASVVDYRIPRRNGSYDRSKFSSRQNDRSFTKNEQAFASHVLASESSIFFRRSKSYPRTFHWSIVNEGRVLQIRCSDLARSEGDVKEAYFTLRFEFQDSIIPRGATFADSDNGEEIHVFICTTKNELFHLRLPTTAFRDPDVLQTENLTQWCQYLESSALGIDTVHRVYASSPQEVFLSFISGMVQRLQQRSRDGSWTQDNYDDRTWGASLRGIVSRRGLQTIEYGAIQLDSRTAQAMATSPDGKFLFTVCLNHTLRVWNLLTGKVVVTNDLLDAVRDPNDRTHLNPAEDALLQIFKLPLQRYPVLLTYTPQDGGQFKFWDIKGGTTEPLFIEDKYPGVKLSSPDPDPSGNTMWSLVGFGLNPGTDFKPAQLWVLWRNHNYHQLYNCQFEFSSIVNSWKSNWIKCASTSSSKNVAPDLVKSDPEDPASKWLDFLFHPGRYSEDGLETALSIFEEATAVKLPSSQRTAPLRQRMGAVVAAGVSLRKYGDSDLDFQRFCADTDSHWRNFYRIVETVNDGRNAPLSLAYDVYTEMVWITMADKCCAIRECSKIELLQQNEVEDIDDLEEVAARAWTHRKVSTDDGESFRDLAVLISAARTFRESFGADFAKDLIVAIEEDMSIGAEFVTPTRIYEIFDSIGFSDAISNDVFERLETDLTPIGGLSSLTNELFLGVLELLVVKSKRTKSTLRNTMFGNLLWSAGMVDLISSRRQLLMDLLTLAIFVEGELNQEDVKLTAFDASELFHHITPLLRLYDRNLWLVSHFRLVPVEIMGPDGHPNAARQAAKPNPENYRLVSIFEDTLGKAVRPQPAADKPLMYSLTDQLSEIDDWASGKDTIATEDGAVYLQCDLLMQGEFDLATDFLKFQPSTSWSSYVKGRLAIAKGEYDMAANYFRKSSYGLARGKAVGNLVALSAGLLSMIEAEYFNNGLPLYLHHITALFEAAKAFNQASQFAHLTLEALQSRQKEPVANFRADVLSRLFNAELQLSRLDRAYDALVQLPDPALQRSSATAVINSILNSRSSVTGAPGAVKILQSLPWTTYPHLARHMDQHLVSLAKNQTSVGTKYSQWLAGDGSLDYLAILYAMRVAQKDYHGAVTVLYDRLRLIRRSGRARHDPQATALRQVLLSLINVMACVGPEEAYLLAEVDDKARLSQENEENAPVNVENVKRRRRIIITLEDLRKEYQEILDKCSRIERGDFDFEIDGETDEEDDDDFLGDQSRLNLSSRLSDTMEF</sequence>
<dbReference type="Pfam" id="PF23300">
    <property type="entry name" value="HEAT_Nup120"/>
    <property type="match status" value="1"/>
</dbReference>
<protein>
    <recommendedName>
        <fullName evidence="13">Nuclear pore complex protein An-Nup120</fullName>
    </recommendedName>
</protein>
<dbReference type="InterPro" id="IPR001680">
    <property type="entry name" value="WD40_rpt"/>
</dbReference>
<dbReference type="InterPro" id="IPR019775">
    <property type="entry name" value="WD40_repeat_CS"/>
</dbReference>
<keyword evidence="5" id="KW-0539">Nucleus</keyword>
<keyword evidence="3 6" id="KW-0853">WD repeat</keyword>
<dbReference type="Gene3D" id="2.130.10.10">
    <property type="entry name" value="YVTN repeat-like/Quinoprotein amine dehydrogenase"/>
    <property type="match status" value="1"/>
</dbReference>
<dbReference type="STRING" id="1442369.A0A0D2I1U1"/>
<dbReference type="GeneID" id="25299192"/>
<dbReference type="InterPro" id="IPR021717">
    <property type="entry name" value="Nucleoporin_Nup160"/>
</dbReference>
<dbReference type="InterPro" id="IPR059141">
    <property type="entry name" value="Beta-prop_Nup120_160"/>
</dbReference>
<evidence type="ECO:0000256" key="7">
    <source>
        <dbReference type="SAM" id="Coils"/>
    </source>
</evidence>
<evidence type="ECO:0000256" key="1">
    <source>
        <dbReference type="ARBA" id="ARBA00004123"/>
    </source>
</evidence>
<feature type="repeat" description="WD" evidence="6">
    <location>
        <begin position="244"/>
        <end position="285"/>
    </location>
</feature>
<feature type="domain" description="Nucleoporin Nup120 helical" evidence="9">
    <location>
        <begin position="631"/>
        <end position="760"/>
    </location>
</feature>
<evidence type="ECO:0000256" key="2">
    <source>
        <dbReference type="ARBA" id="ARBA00022448"/>
    </source>
</evidence>
<dbReference type="Pfam" id="PF11715">
    <property type="entry name" value="Beta-prop_Nup120_160"/>
    <property type="match status" value="1"/>
</dbReference>
<dbReference type="PANTHER" id="PTHR21286:SF0">
    <property type="entry name" value="NUCLEAR PORE COMPLEX PROTEIN NUP160"/>
    <property type="match status" value="1"/>
</dbReference>
<dbReference type="Pfam" id="PF21486">
    <property type="entry name" value="NUP120_helical"/>
    <property type="match status" value="1"/>
</dbReference>
<accession>A0A0D2I1U1</accession>
<keyword evidence="2" id="KW-0813">Transport</keyword>
<name>A0A0D2I1U1_9EURO</name>
<evidence type="ECO:0000259" key="10">
    <source>
        <dbReference type="Pfam" id="PF23300"/>
    </source>
</evidence>
<evidence type="ECO:0000256" key="3">
    <source>
        <dbReference type="ARBA" id="ARBA00022574"/>
    </source>
</evidence>
<dbReference type="GO" id="GO:0017056">
    <property type="term" value="F:structural constituent of nuclear pore"/>
    <property type="evidence" value="ECO:0007669"/>
    <property type="project" value="TreeGrafter"/>
</dbReference>
<dbReference type="OrthoDB" id="67716at2759"/>
<dbReference type="Proteomes" id="UP000053617">
    <property type="component" value="Unassembled WGS sequence"/>
</dbReference>
<feature type="domain" description="Nucleoporin nup120-like HEAT repeat" evidence="10">
    <location>
        <begin position="859"/>
        <end position="1031"/>
    </location>
</feature>
<proteinExistence type="predicted"/>
<evidence type="ECO:0000313" key="12">
    <source>
        <dbReference type="Proteomes" id="UP000053617"/>
    </source>
</evidence>
<comment type="subcellular location">
    <subcellularLocation>
        <location evidence="1">Nucleus</location>
    </subcellularLocation>
</comment>
<evidence type="ECO:0000256" key="5">
    <source>
        <dbReference type="ARBA" id="ARBA00023242"/>
    </source>
</evidence>
<dbReference type="InterPro" id="IPR056548">
    <property type="entry name" value="HEAT_Nup120"/>
</dbReference>
<evidence type="ECO:0000256" key="6">
    <source>
        <dbReference type="PROSITE-ProRule" id="PRU00221"/>
    </source>
</evidence>
<keyword evidence="12" id="KW-1185">Reference proteome</keyword>
<dbReference type="GO" id="GO:0005643">
    <property type="term" value="C:nuclear pore"/>
    <property type="evidence" value="ECO:0007669"/>
    <property type="project" value="UniProtKB-ARBA"/>
</dbReference>
<gene>
    <name evidence="11" type="ORF">Z518_11121</name>
</gene>
<dbReference type="AlphaFoldDB" id="A0A0D2I1U1"/>
<feature type="domain" description="Nucleoporin Nup120/160 beta-propeller" evidence="8">
    <location>
        <begin position="74"/>
        <end position="567"/>
    </location>
</feature>
<evidence type="ECO:0000256" key="4">
    <source>
        <dbReference type="ARBA" id="ARBA00022737"/>
    </source>
</evidence>
<dbReference type="InterPro" id="IPR015943">
    <property type="entry name" value="WD40/YVTN_repeat-like_dom_sf"/>
</dbReference>
<dbReference type="PROSITE" id="PS00678">
    <property type="entry name" value="WD_REPEATS_1"/>
    <property type="match status" value="1"/>
</dbReference>
<evidence type="ECO:0000259" key="8">
    <source>
        <dbReference type="Pfam" id="PF11715"/>
    </source>
</evidence>
<dbReference type="InterPro" id="IPR011041">
    <property type="entry name" value="Quinoprot_gluc/sorb_DH_b-prop"/>
</dbReference>
<evidence type="ECO:0000313" key="11">
    <source>
        <dbReference type="EMBL" id="KIW99708.1"/>
    </source>
</evidence>
<keyword evidence="7" id="KW-0175">Coiled coil</keyword>
<dbReference type="PROSITE" id="PS50082">
    <property type="entry name" value="WD_REPEATS_2"/>
    <property type="match status" value="1"/>
</dbReference>
<evidence type="ECO:0000259" key="9">
    <source>
        <dbReference type="Pfam" id="PF21486"/>
    </source>
</evidence>
<organism evidence="11 12">
    <name type="scientific">Rhinocladiella mackenziei CBS 650.93</name>
    <dbReference type="NCBI Taxonomy" id="1442369"/>
    <lineage>
        <taxon>Eukaryota</taxon>
        <taxon>Fungi</taxon>
        <taxon>Dikarya</taxon>
        <taxon>Ascomycota</taxon>
        <taxon>Pezizomycotina</taxon>
        <taxon>Eurotiomycetes</taxon>
        <taxon>Chaetothyriomycetidae</taxon>
        <taxon>Chaetothyriales</taxon>
        <taxon>Herpotrichiellaceae</taxon>
        <taxon>Rhinocladiella</taxon>
    </lineage>
</organism>
<dbReference type="VEuPathDB" id="FungiDB:Z518_11121"/>
<reference evidence="11 12" key="1">
    <citation type="submission" date="2015-01" db="EMBL/GenBank/DDBJ databases">
        <title>The Genome Sequence of Rhinocladiella mackenzie CBS 650.93.</title>
        <authorList>
            <consortium name="The Broad Institute Genomics Platform"/>
            <person name="Cuomo C."/>
            <person name="de Hoog S."/>
            <person name="Gorbushina A."/>
            <person name="Stielow B."/>
            <person name="Teixiera M."/>
            <person name="Abouelleil A."/>
            <person name="Chapman S.B."/>
            <person name="Priest M."/>
            <person name="Young S.K."/>
            <person name="Wortman J."/>
            <person name="Nusbaum C."/>
            <person name="Birren B."/>
        </authorList>
    </citation>
    <scope>NUCLEOTIDE SEQUENCE [LARGE SCALE GENOMIC DNA]</scope>
    <source>
        <strain evidence="11 12">CBS 650.93</strain>
    </source>
</reference>
<dbReference type="RefSeq" id="XP_013266845.1">
    <property type="nucleotide sequence ID" value="XM_013411391.1"/>
</dbReference>
<dbReference type="PANTHER" id="PTHR21286">
    <property type="entry name" value="NUCLEAR PORE COMPLEX PROTEIN NUP160"/>
    <property type="match status" value="1"/>
</dbReference>
<dbReference type="EMBL" id="KN847485">
    <property type="protein sequence ID" value="KIW99708.1"/>
    <property type="molecule type" value="Genomic_DNA"/>
</dbReference>
<keyword evidence="4" id="KW-0677">Repeat</keyword>